<dbReference type="Gene3D" id="1.20.920.10">
    <property type="entry name" value="Bromodomain-like"/>
    <property type="match status" value="1"/>
</dbReference>
<dbReference type="EMBL" id="SWLB01000003">
    <property type="protein sequence ID" value="KAF3339603.1"/>
    <property type="molecule type" value="Genomic_DNA"/>
</dbReference>
<evidence type="ECO:0000313" key="5">
    <source>
        <dbReference type="Proteomes" id="UP000623129"/>
    </source>
</evidence>
<evidence type="ECO:0000259" key="3">
    <source>
        <dbReference type="PROSITE" id="PS50014"/>
    </source>
</evidence>
<reference evidence="4" key="1">
    <citation type="submission" date="2020-01" db="EMBL/GenBank/DDBJ databases">
        <title>Genome sequence of Kobresia littledalei, the first chromosome-level genome in the family Cyperaceae.</title>
        <authorList>
            <person name="Qu G."/>
        </authorList>
    </citation>
    <scope>NUCLEOTIDE SEQUENCE</scope>
    <source>
        <strain evidence="4">C.B.Clarke</strain>
        <tissue evidence="4">Leaf</tissue>
    </source>
</reference>
<dbReference type="SMART" id="SM00297">
    <property type="entry name" value="BROMO"/>
    <property type="match status" value="1"/>
</dbReference>
<dbReference type="AlphaFoldDB" id="A0A833RGW1"/>
<keyword evidence="1 2" id="KW-0103">Bromodomain</keyword>
<proteinExistence type="predicted"/>
<dbReference type="SUPFAM" id="SSF47370">
    <property type="entry name" value="Bromodomain"/>
    <property type="match status" value="1"/>
</dbReference>
<dbReference type="PROSITE" id="PS50014">
    <property type="entry name" value="BROMODOMAIN_2"/>
    <property type="match status" value="1"/>
</dbReference>
<dbReference type="PRINTS" id="PR00503">
    <property type="entry name" value="BROMODOMAIN"/>
</dbReference>
<feature type="domain" description="Bromo" evidence="3">
    <location>
        <begin position="25"/>
        <end position="97"/>
    </location>
</feature>
<keyword evidence="5" id="KW-1185">Reference proteome</keyword>
<protein>
    <submittedName>
        <fullName evidence="4">Transcription factor GTE4</fullName>
    </submittedName>
</protein>
<evidence type="ECO:0000313" key="4">
    <source>
        <dbReference type="EMBL" id="KAF3339603.1"/>
    </source>
</evidence>
<dbReference type="PANTHER" id="PTHR45926">
    <property type="entry name" value="OSJNBA0053K19.4 PROTEIN"/>
    <property type="match status" value="1"/>
</dbReference>
<comment type="caution">
    <text evidence="4">The sequence shown here is derived from an EMBL/GenBank/DDBJ whole genome shotgun (WGS) entry which is preliminary data.</text>
</comment>
<dbReference type="Proteomes" id="UP000623129">
    <property type="component" value="Unassembled WGS sequence"/>
</dbReference>
<dbReference type="InterPro" id="IPR036427">
    <property type="entry name" value="Bromodomain-like_sf"/>
</dbReference>
<evidence type="ECO:0000256" key="1">
    <source>
        <dbReference type="ARBA" id="ARBA00023117"/>
    </source>
</evidence>
<accession>A0A833RGW1</accession>
<evidence type="ECO:0000256" key="2">
    <source>
        <dbReference type="PROSITE-ProRule" id="PRU00035"/>
    </source>
</evidence>
<gene>
    <name evidence="4" type="ORF">FCM35_KLT15374</name>
</gene>
<dbReference type="InterPro" id="IPR001487">
    <property type="entry name" value="Bromodomain"/>
</dbReference>
<sequence length="178" mass="20412">MKGSGDDSFCLSLFSSCNALLEKLMRHHHGWLFNEPVDVKKLRLKDYYSVIRHPMDLGTVKCRVHKGRYMDPLQFADDVRLTFRNAMTYNRKDDTAYAMAEELLGIFESEWPSIEAQLSDGKIEKEIDSVKKRGFSCKVEVIEEEWETKPCKIARKIKILSGDRNELCIRESGSSGAG</sequence>
<name>A0A833RGW1_9POAL</name>
<organism evidence="4 5">
    <name type="scientific">Carex littledalei</name>
    <dbReference type="NCBI Taxonomy" id="544730"/>
    <lineage>
        <taxon>Eukaryota</taxon>
        <taxon>Viridiplantae</taxon>
        <taxon>Streptophyta</taxon>
        <taxon>Embryophyta</taxon>
        <taxon>Tracheophyta</taxon>
        <taxon>Spermatophyta</taxon>
        <taxon>Magnoliopsida</taxon>
        <taxon>Liliopsida</taxon>
        <taxon>Poales</taxon>
        <taxon>Cyperaceae</taxon>
        <taxon>Cyperoideae</taxon>
        <taxon>Cariceae</taxon>
        <taxon>Carex</taxon>
        <taxon>Carex subgen. Euthyceras</taxon>
    </lineage>
</organism>
<dbReference type="Pfam" id="PF00439">
    <property type="entry name" value="Bromodomain"/>
    <property type="match status" value="1"/>
</dbReference>
<dbReference type="OrthoDB" id="615661at2759"/>